<reference evidence="1 2" key="1">
    <citation type="submission" date="2017-05" db="EMBL/GenBank/DDBJ databases">
        <title>Complete and WGS of Bordetella genogroups.</title>
        <authorList>
            <person name="Spilker T."/>
            <person name="LiPuma J."/>
        </authorList>
    </citation>
    <scope>NUCLEOTIDE SEQUENCE [LARGE SCALE GENOMIC DNA]</scope>
    <source>
        <strain evidence="1 2">AU9919</strain>
    </source>
</reference>
<evidence type="ECO:0000313" key="1">
    <source>
        <dbReference type="EMBL" id="OZI54808.1"/>
    </source>
</evidence>
<dbReference type="Pfam" id="PF10696">
    <property type="entry name" value="DUF2501"/>
    <property type="match status" value="1"/>
</dbReference>
<accession>A0A261TYL3</accession>
<dbReference type="Proteomes" id="UP000216885">
    <property type="component" value="Unassembled WGS sequence"/>
</dbReference>
<name>A0A261TYL3_9BORD</name>
<evidence type="ECO:0008006" key="3">
    <source>
        <dbReference type="Google" id="ProtNLM"/>
    </source>
</evidence>
<organism evidence="1 2">
    <name type="scientific">Bordetella genomosp. 4</name>
    <dbReference type="NCBI Taxonomy" id="463044"/>
    <lineage>
        <taxon>Bacteria</taxon>
        <taxon>Pseudomonadati</taxon>
        <taxon>Pseudomonadota</taxon>
        <taxon>Betaproteobacteria</taxon>
        <taxon>Burkholderiales</taxon>
        <taxon>Alcaligenaceae</taxon>
        <taxon>Bordetella</taxon>
    </lineage>
</organism>
<dbReference type="AlphaFoldDB" id="A0A261TYL3"/>
<protein>
    <recommendedName>
        <fullName evidence="3">DUF2501 domain-containing protein</fullName>
    </recommendedName>
</protein>
<sequence>MIAAPLFATGANAQLLDAVKGQLGAEASAQAGSSGTGAALGGGAAAQTGSSGTGVSGGGAAAAQTGSSSGGITQGLGGALGGSGGGNSSSVLSAITGGSASSSTAGNAAGVLEFCIKNNYLSGNDASSVKDQLMGKLGGSAKASSDAGYSKGSSGVLTTSNGASLDLSSGGGMKEEITRKACDQVLDQSKSFL</sequence>
<evidence type="ECO:0000313" key="2">
    <source>
        <dbReference type="Proteomes" id="UP000216885"/>
    </source>
</evidence>
<proteinExistence type="predicted"/>
<gene>
    <name evidence="1" type="ORF">CAL20_16625</name>
</gene>
<comment type="caution">
    <text evidence="1">The sequence shown here is derived from an EMBL/GenBank/DDBJ whole genome shotgun (WGS) entry which is preliminary data.</text>
</comment>
<keyword evidence="2" id="KW-1185">Reference proteome</keyword>
<dbReference type="InterPro" id="IPR019637">
    <property type="entry name" value="DUF2501"/>
</dbReference>
<dbReference type="EMBL" id="NEVQ01000015">
    <property type="protein sequence ID" value="OZI54808.1"/>
    <property type="molecule type" value="Genomic_DNA"/>
</dbReference>